<dbReference type="InterPro" id="IPR013103">
    <property type="entry name" value="RVT_2"/>
</dbReference>
<dbReference type="OrthoDB" id="95604at2759"/>
<evidence type="ECO:0000256" key="1">
    <source>
        <dbReference type="SAM" id="Phobius"/>
    </source>
</evidence>
<keyword evidence="1" id="KW-1133">Transmembrane helix</keyword>
<comment type="caution">
    <text evidence="3">The sequence shown here is derived from an EMBL/GenBank/DDBJ whole genome shotgun (WGS) entry which is preliminary data.</text>
</comment>
<gene>
    <name evidence="3" type="ORF">PHPALM_68</name>
</gene>
<keyword evidence="4" id="KW-1185">Reference proteome</keyword>
<dbReference type="EMBL" id="NCKW01000004">
    <property type="protein sequence ID" value="POM81909.1"/>
    <property type="molecule type" value="Genomic_DNA"/>
</dbReference>
<sequence>MRLPEAHHWDAAARSESKSLMDNKTWILTALPNGLKALFCRWVFVVKYNGDGTIDRYKARLVIKVFNKNMELTTMRYFLRSSAFLRLLLTIAALLELVIHQIDVKTAFLNEYLDEEMYMEQPDGFTVRGKEHLVCKLLKRLYVSKREPSIWYLPLFAFLKTMKFCKLI</sequence>
<dbReference type="AlphaFoldDB" id="A0A2P4YVU1"/>
<dbReference type="Pfam" id="PF07727">
    <property type="entry name" value="RVT_2"/>
    <property type="match status" value="1"/>
</dbReference>
<accession>A0A2P4YVU1</accession>
<dbReference type="Proteomes" id="UP000237271">
    <property type="component" value="Unassembled WGS sequence"/>
</dbReference>
<protein>
    <submittedName>
        <fullName evidence="3">Integrase catalytic core protein</fullName>
    </submittedName>
</protein>
<evidence type="ECO:0000313" key="3">
    <source>
        <dbReference type="EMBL" id="POM81909.1"/>
    </source>
</evidence>
<keyword evidence="1" id="KW-0472">Membrane</keyword>
<feature type="transmembrane region" description="Helical" evidence="1">
    <location>
        <begin position="77"/>
        <end position="99"/>
    </location>
</feature>
<feature type="domain" description="Reverse transcriptase Ty1/copia-type" evidence="2">
    <location>
        <begin position="23"/>
        <end position="165"/>
    </location>
</feature>
<organism evidence="3 4">
    <name type="scientific">Phytophthora palmivora</name>
    <dbReference type="NCBI Taxonomy" id="4796"/>
    <lineage>
        <taxon>Eukaryota</taxon>
        <taxon>Sar</taxon>
        <taxon>Stramenopiles</taxon>
        <taxon>Oomycota</taxon>
        <taxon>Peronosporomycetes</taxon>
        <taxon>Peronosporales</taxon>
        <taxon>Peronosporaceae</taxon>
        <taxon>Phytophthora</taxon>
    </lineage>
</organism>
<reference evidence="3 4" key="1">
    <citation type="journal article" date="2017" name="Genome Biol. Evol.">
        <title>Phytophthora megakarya and P. palmivora, closely related causal agents of cacao black pod rot, underwent increases in genome sizes and gene numbers by different mechanisms.</title>
        <authorList>
            <person name="Ali S.S."/>
            <person name="Shao J."/>
            <person name="Lary D.J."/>
            <person name="Kronmiller B."/>
            <person name="Shen D."/>
            <person name="Strem M.D."/>
            <person name="Amoako-Attah I."/>
            <person name="Akrofi A.Y."/>
            <person name="Begoude B.A."/>
            <person name="Ten Hoopen G.M."/>
            <person name="Coulibaly K."/>
            <person name="Kebe B.I."/>
            <person name="Melnick R.L."/>
            <person name="Guiltinan M.J."/>
            <person name="Tyler B.M."/>
            <person name="Meinhardt L.W."/>
            <person name="Bailey B.A."/>
        </authorList>
    </citation>
    <scope>NUCLEOTIDE SEQUENCE [LARGE SCALE GENOMIC DNA]</scope>
    <source>
        <strain evidence="4">sbr112.9</strain>
    </source>
</reference>
<name>A0A2P4YVU1_9STRA</name>
<proteinExistence type="predicted"/>
<evidence type="ECO:0000313" key="4">
    <source>
        <dbReference type="Proteomes" id="UP000237271"/>
    </source>
</evidence>
<evidence type="ECO:0000259" key="2">
    <source>
        <dbReference type="Pfam" id="PF07727"/>
    </source>
</evidence>
<keyword evidence="1" id="KW-0812">Transmembrane</keyword>